<dbReference type="PANTHER" id="PTHR43578:SF3">
    <property type="entry name" value="NADH-QUINONE OXIDOREDUCTASE SUBUNIT F"/>
    <property type="match status" value="1"/>
</dbReference>
<dbReference type="Pfam" id="PF01512">
    <property type="entry name" value="Complex1_51K"/>
    <property type="match status" value="1"/>
</dbReference>
<evidence type="ECO:0000256" key="5">
    <source>
        <dbReference type="ARBA" id="ARBA00023014"/>
    </source>
</evidence>
<name>A0ABQ5QNI5_9ACTN</name>
<evidence type="ECO:0000313" key="9">
    <source>
        <dbReference type="EMBL" id="GLH94845.1"/>
    </source>
</evidence>
<dbReference type="InterPro" id="IPR019554">
    <property type="entry name" value="Soluble_ligand-bd"/>
</dbReference>
<dbReference type="RefSeq" id="WP_281891676.1">
    <property type="nucleotide sequence ID" value="NZ_BSDI01000001.1"/>
</dbReference>
<keyword evidence="5" id="KW-0411">Iron-sulfur</keyword>
<dbReference type="EMBL" id="BSDI01000001">
    <property type="protein sequence ID" value="GLH94845.1"/>
    <property type="molecule type" value="Genomic_DNA"/>
</dbReference>
<evidence type="ECO:0000259" key="8">
    <source>
        <dbReference type="Pfam" id="PF10589"/>
    </source>
</evidence>
<keyword evidence="10" id="KW-1185">Reference proteome</keyword>
<feature type="domain" description="NADH-ubiquinone oxidoreductase 51kDa subunit iron-sulphur binding" evidence="8">
    <location>
        <begin position="300"/>
        <end position="381"/>
    </location>
</feature>
<dbReference type="Gene3D" id="1.20.1440.230">
    <property type="entry name" value="NADH-ubiquinone oxidoreductase 51kDa subunit, iron-sulphur binding domain"/>
    <property type="match status" value="1"/>
</dbReference>
<dbReference type="InterPro" id="IPR011538">
    <property type="entry name" value="Nuo51_FMN-bd"/>
</dbReference>
<dbReference type="Proteomes" id="UP001144280">
    <property type="component" value="Unassembled WGS sequence"/>
</dbReference>
<evidence type="ECO:0008006" key="11">
    <source>
        <dbReference type="Google" id="ProtNLM"/>
    </source>
</evidence>
<proteinExistence type="inferred from homology"/>
<evidence type="ECO:0000256" key="2">
    <source>
        <dbReference type="ARBA" id="ARBA00022485"/>
    </source>
</evidence>
<accession>A0ABQ5QNI5</accession>
<dbReference type="Gene3D" id="3.40.50.11540">
    <property type="entry name" value="NADH-ubiquinone oxidoreductase 51kDa subunit"/>
    <property type="match status" value="1"/>
</dbReference>
<keyword evidence="2" id="KW-0004">4Fe-4S</keyword>
<evidence type="ECO:0000256" key="4">
    <source>
        <dbReference type="ARBA" id="ARBA00023004"/>
    </source>
</evidence>
<dbReference type="Pfam" id="PF10589">
    <property type="entry name" value="NADH_4Fe-4S"/>
    <property type="match status" value="1"/>
</dbReference>
<dbReference type="InterPro" id="IPR019575">
    <property type="entry name" value="Nuop51_4Fe4S-bd"/>
</dbReference>
<gene>
    <name evidence="9" type="ORF">Pa4123_01170</name>
</gene>
<protein>
    <recommendedName>
        <fullName evidence="11">NADH dehydrogenase</fullName>
    </recommendedName>
</protein>
<dbReference type="SUPFAM" id="SSF140490">
    <property type="entry name" value="Nqo1C-terminal domain-like"/>
    <property type="match status" value="1"/>
</dbReference>
<evidence type="ECO:0000259" key="6">
    <source>
        <dbReference type="Pfam" id="PF01512"/>
    </source>
</evidence>
<evidence type="ECO:0000256" key="3">
    <source>
        <dbReference type="ARBA" id="ARBA00022723"/>
    </source>
</evidence>
<dbReference type="Gene3D" id="3.10.20.600">
    <property type="match status" value="1"/>
</dbReference>
<dbReference type="PANTHER" id="PTHR43578">
    <property type="entry name" value="NADH-QUINONE OXIDOREDUCTASE SUBUNIT F"/>
    <property type="match status" value="1"/>
</dbReference>
<keyword evidence="3" id="KW-0479">Metal-binding</keyword>
<sequence>MTTTLVGTPGLLTDPDAGPIRLSHEPRRLLVFAEEAGLTGRGGAGFPTYRKLAAVAAGAQKSGAERPVVIGNGAEGEPASGKDRALLTHSPHLVLDGLMLAAEAVGAEKVYLYAPADLAPSLRARIAQRAPRITVVEAPDTFISGEESAVISRIEGRAALPRDKRRLVVESGVRGAPTLVQNVETLAHLALLARYGPSWFRSRGTRQEPGTFLATLSGAVRMPGVYEAPYGIPLGELVSLAGGPSSDLQAVLVGGYHGAWLPARAEVPVSRAGLRQYGASPGAGVVVALPTSACGLVESARIASYLARQTAGQCGPCVNGLPRLADTLIRLARRDRDTRLPGEVERLLGLVAGRGACHHPDGTVRFVRSSMATFAPEVRMHLAGYCTAEGASDV</sequence>
<reference evidence="9" key="1">
    <citation type="submission" date="2022-12" db="EMBL/GenBank/DDBJ databases">
        <title>New Phytohabitans aurantiacus sp. RD004123 nov., an actinomycete isolated from soil.</title>
        <authorList>
            <person name="Triningsih D.W."/>
            <person name="Harunari E."/>
            <person name="Igarashi Y."/>
        </authorList>
    </citation>
    <scope>NUCLEOTIDE SEQUENCE</scope>
    <source>
        <strain evidence="9">RD004123</strain>
    </source>
</reference>
<dbReference type="InterPro" id="IPR037225">
    <property type="entry name" value="Nuo51_FMN-bd_sf"/>
</dbReference>
<organism evidence="9 10">
    <name type="scientific">Phytohabitans aurantiacus</name>
    <dbReference type="NCBI Taxonomy" id="3016789"/>
    <lineage>
        <taxon>Bacteria</taxon>
        <taxon>Bacillati</taxon>
        <taxon>Actinomycetota</taxon>
        <taxon>Actinomycetes</taxon>
        <taxon>Micromonosporales</taxon>
        <taxon>Micromonosporaceae</taxon>
    </lineage>
</organism>
<dbReference type="Pfam" id="PF10531">
    <property type="entry name" value="SLBB"/>
    <property type="match status" value="1"/>
</dbReference>
<evidence type="ECO:0000259" key="7">
    <source>
        <dbReference type="Pfam" id="PF10531"/>
    </source>
</evidence>
<dbReference type="SUPFAM" id="SSF142019">
    <property type="entry name" value="Nqo1 FMN-binding domain-like"/>
    <property type="match status" value="1"/>
</dbReference>
<feature type="domain" description="NADH-ubiquinone oxidoreductase 51kDa subunit FMN-binding" evidence="6">
    <location>
        <begin position="34"/>
        <end position="189"/>
    </location>
</feature>
<comment type="caution">
    <text evidence="9">The sequence shown here is derived from an EMBL/GenBank/DDBJ whole genome shotgun (WGS) entry which is preliminary data.</text>
</comment>
<evidence type="ECO:0000256" key="1">
    <source>
        <dbReference type="ARBA" id="ARBA00007523"/>
    </source>
</evidence>
<dbReference type="SUPFAM" id="SSF142984">
    <property type="entry name" value="Nqo1 middle domain-like"/>
    <property type="match status" value="1"/>
</dbReference>
<feature type="domain" description="Soluble ligand binding" evidence="7">
    <location>
        <begin position="214"/>
        <end position="248"/>
    </location>
</feature>
<dbReference type="InterPro" id="IPR037207">
    <property type="entry name" value="Nuop51_4Fe4S-bd_sf"/>
</dbReference>
<keyword evidence="4" id="KW-0408">Iron</keyword>
<comment type="similarity">
    <text evidence="1">Belongs to the complex I 51 kDa subunit family.</text>
</comment>
<evidence type="ECO:0000313" key="10">
    <source>
        <dbReference type="Proteomes" id="UP001144280"/>
    </source>
</evidence>